<dbReference type="EMBL" id="JBBPBK010000014">
    <property type="protein sequence ID" value="KAK9269968.1"/>
    <property type="molecule type" value="Genomic_DNA"/>
</dbReference>
<dbReference type="Proteomes" id="UP001415857">
    <property type="component" value="Unassembled WGS sequence"/>
</dbReference>
<protein>
    <submittedName>
        <fullName evidence="1">Uncharacterized protein</fullName>
    </submittedName>
</protein>
<comment type="caution">
    <text evidence="1">The sequence shown here is derived from an EMBL/GenBank/DDBJ whole genome shotgun (WGS) entry which is preliminary data.</text>
</comment>
<evidence type="ECO:0000313" key="2">
    <source>
        <dbReference type="Proteomes" id="UP001415857"/>
    </source>
</evidence>
<sequence length="119" mass="12629">MVMTAIIDGINENVCVPASGLLDTTSLEKESGRGSFDALFEVSSIPVKDVGNTAGLQDLGITTDYTEAVARSSQNYVGLDNSHGILSVVRPVDRGSKRTLKCSLEYLRGKLSTEALVHG</sequence>
<keyword evidence="2" id="KW-1185">Reference proteome</keyword>
<name>A0AAP0R6J7_LIQFO</name>
<evidence type="ECO:0000313" key="1">
    <source>
        <dbReference type="EMBL" id="KAK9269968.1"/>
    </source>
</evidence>
<proteinExistence type="predicted"/>
<dbReference type="AlphaFoldDB" id="A0AAP0R6J7"/>
<accession>A0AAP0R6J7</accession>
<reference evidence="1 2" key="1">
    <citation type="journal article" date="2024" name="Plant J.">
        <title>Genome sequences and population genomics reveal climatic adaptation and genomic divergence between two closely related sweetgum species.</title>
        <authorList>
            <person name="Xu W.Q."/>
            <person name="Ren C.Q."/>
            <person name="Zhang X.Y."/>
            <person name="Comes H.P."/>
            <person name="Liu X.H."/>
            <person name="Li Y.G."/>
            <person name="Kettle C.J."/>
            <person name="Jalonen R."/>
            <person name="Gaisberger H."/>
            <person name="Ma Y.Z."/>
            <person name="Qiu Y.X."/>
        </authorList>
    </citation>
    <scope>NUCLEOTIDE SEQUENCE [LARGE SCALE GENOMIC DNA]</scope>
    <source>
        <strain evidence="1">Hangzhou</strain>
    </source>
</reference>
<organism evidence="1 2">
    <name type="scientific">Liquidambar formosana</name>
    <name type="common">Formosan gum</name>
    <dbReference type="NCBI Taxonomy" id="63359"/>
    <lineage>
        <taxon>Eukaryota</taxon>
        <taxon>Viridiplantae</taxon>
        <taxon>Streptophyta</taxon>
        <taxon>Embryophyta</taxon>
        <taxon>Tracheophyta</taxon>
        <taxon>Spermatophyta</taxon>
        <taxon>Magnoliopsida</taxon>
        <taxon>eudicotyledons</taxon>
        <taxon>Gunneridae</taxon>
        <taxon>Pentapetalae</taxon>
        <taxon>Saxifragales</taxon>
        <taxon>Altingiaceae</taxon>
        <taxon>Liquidambar</taxon>
    </lineage>
</organism>
<gene>
    <name evidence="1" type="ORF">L1049_025541</name>
</gene>